<evidence type="ECO:0000256" key="8">
    <source>
        <dbReference type="ARBA" id="ARBA00023034"/>
    </source>
</evidence>
<evidence type="ECO:0000256" key="3">
    <source>
        <dbReference type="ARBA" id="ARBA00022676"/>
    </source>
</evidence>
<accession>A0A6S7HQ48</accession>
<dbReference type="GO" id="GO:0016758">
    <property type="term" value="F:hexosyltransferase activity"/>
    <property type="evidence" value="ECO:0007669"/>
    <property type="project" value="InterPro"/>
</dbReference>
<comment type="similarity">
    <text evidence="2 11">Belongs to the glycosyltransferase 31 family.</text>
</comment>
<dbReference type="GO" id="GO:0006493">
    <property type="term" value="P:protein O-linked glycosylation"/>
    <property type="evidence" value="ECO:0007669"/>
    <property type="project" value="TreeGrafter"/>
</dbReference>
<gene>
    <name evidence="12" type="ORF">PACLA_8A020059</name>
</gene>
<dbReference type="AlphaFoldDB" id="A0A6S7HQ48"/>
<evidence type="ECO:0000256" key="7">
    <source>
        <dbReference type="ARBA" id="ARBA00022989"/>
    </source>
</evidence>
<dbReference type="EMBL" id="CACRXK020005463">
    <property type="protein sequence ID" value="CAB4006277.1"/>
    <property type="molecule type" value="Genomic_DNA"/>
</dbReference>
<dbReference type="SUPFAM" id="SSF53448">
    <property type="entry name" value="Nucleotide-diphospho-sugar transferases"/>
    <property type="match status" value="1"/>
</dbReference>
<dbReference type="EC" id="2.4.1.-" evidence="11"/>
<comment type="caution">
    <text evidence="12">The sequence shown here is derived from an EMBL/GenBank/DDBJ whole genome shotgun (WGS) entry which is preliminary data.</text>
</comment>
<evidence type="ECO:0000256" key="5">
    <source>
        <dbReference type="ARBA" id="ARBA00022692"/>
    </source>
</evidence>
<evidence type="ECO:0000256" key="1">
    <source>
        <dbReference type="ARBA" id="ARBA00004323"/>
    </source>
</evidence>
<dbReference type="Pfam" id="PF01762">
    <property type="entry name" value="Galactosyl_T"/>
    <property type="match status" value="1"/>
</dbReference>
<dbReference type="PANTHER" id="PTHR11214">
    <property type="entry name" value="BETA-1,3-N-ACETYLGLUCOSAMINYLTRANSFERASE"/>
    <property type="match status" value="1"/>
</dbReference>
<dbReference type="GO" id="GO:0000139">
    <property type="term" value="C:Golgi membrane"/>
    <property type="evidence" value="ECO:0007669"/>
    <property type="project" value="UniProtKB-SubCell"/>
</dbReference>
<dbReference type="Proteomes" id="UP001152795">
    <property type="component" value="Unassembled WGS sequence"/>
</dbReference>
<keyword evidence="6 11" id="KW-0735">Signal-anchor</keyword>
<keyword evidence="10" id="KW-0325">Glycoprotein</keyword>
<dbReference type="Gene3D" id="3.90.550.50">
    <property type="match status" value="1"/>
</dbReference>
<organism evidence="12 13">
    <name type="scientific">Paramuricea clavata</name>
    <name type="common">Red gorgonian</name>
    <name type="synonym">Violescent sea-whip</name>
    <dbReference type="NCBI Taxonomy" id="317549"/>
    <lineage>
        <taxon>Eukaryota</taxon>
        <taxon>Metazoa</taxon>
        <taxon>Cnidaria</taxon>
        <taxon>Anthozoa</taxon>
        <taxon>Octocorallia</taxon>
        <taxon>Malacalcyonacea</taxon>
        <taxon>Plexauridae</taxon>
        <taxon>Paramuricea</taxon>
    </lineage>
</organism>
<keyword evidence="8 11" id="KW-0333">Golgi apparatus</keyword>
<reference evidence="12" key="1">
    <citation type="submission" date="2020-04" db="EMBL/GenBank/DDBJ databases">
        <authorList>
            <person name="Alioto T."/>
            <person name="Alioto T."/>
            <person name="Gomez Garrido J."/>
        </authorList>
    </citation>
    <scope>NUCLEOTIDE SEQUENCE</scope>
    <source>
        <strain evidence="12">A484AB</strain>
    </source>
</reference>
<name>A0A6S7HQ48_PARCT</name>
<keyword evidence="3 11" id="KW-0328">Glycosyltransferase</keyword>
<evidence type="ECO:0000256" key="11">
    <source>
        <dbReference type="RuleBase" id="RU363063"/>
    </source>
</evidence>
<keyword evidence="5 11" id="KW-0812">Transmembrane</keyword>
<evidence type="ECO:0000313" key="13">
    <source>
        <dbReference type="Proteomes" id="UP001152795"/>
    </source>
</evidence>
<proteinExistence type="inferred from homology"/>
<keyword evidence="4" id="KW-0808">Transferase</keyword>
<keyword evidence="7 11" id="KW-1133">Transmembrane helix</keyword>
<dbReference type="InterPro" id="IPR029044">
    <property type="entry name" value="Nucleotide-diphossugar_trans"/>
</dbReference>
<evidence type="ECO:0000313" key="12">
    <source>
        <dbReference type="EMBL" id="CAB4006277.1"/>
    </source>
</evidence>
<comment type="subcellular location">
    <subcellularLocation>
        <location evidence="1 11">Golgi apparatus membrane</location>
        <topology evidence="1 11">Single-pass type II membrane protein</topology>
    </subcellularLocation>
</comment>
<protein>
    <recommendedName>
        <fullName evidence="11">Hexosyltransferase</fullName>
        <ecNumber evidence="11">2.4.1.-</ecNumber>
    </recommendedName>
</protein>
<evidence type="ECO:0000256" key="4">
    <source>
        <dbReference type="ARBA" id="ARBA00022679"/>
    </source>
</evidence>
<evidence type="ECO:0000256" key="2">
    <source>
        <dbReference type="ARBA" id="ARBA00008661"/>
    </source>
</evidence>
<dbReference type="OrthoDB" id="6021157at2759"/>
<sequence length="370" mass="43208">MLHIYSKRFLIRVIAKSIFLFFGLHYTWLCYYSYISANSHQESLVVLELDSNHISQENRITSHISQTNWTTSHTYQTNSITSQDYRVNVSTQISAFPRCERSVFLLIVVFSAPKNFEHRSIIRSTWAEIIDKDPDITNIIIKGSYTGKSLVKTMFLLGQTDEKTKNIIEIESEYYNDLVIGSFTDSYGNLTLKTKLGLEWARGFCKFEYYLKTDDDIFVYSKGLVKWLWQLPRERIYTGRCAFNKTVIRTAGHKWGVSKTDYQKDTYPPYCVGMGYIISSDVFQNMMVIVPTQPWFVLEDVYIGLILEKLKIVPVDNSKYFHIHSDYSWDVCKKKDLLLSLQATPKQMLQLHLKFSNLWKCGPVGYYKKV</sequence>
<dbReference type="FunFam" id="3.90.550.50:FF:000001">
    <property type="entry name" value="Hexosyltransferase"/>
    <property type="match status" value="1"/>
</dbReference>
<feature type="transmembrane region" description="Helical" evidence="11">
    <location>
        <begin position="9"/>
        <end position="29"/>
    </location>
</feature>
<dbReference type="PANTHER" id="PTHR11214:SF3">
    <property type="entry name" value="BETA-1,3-GALACTOSYLTRANSFERASE 6"/>
    <property type="match status" value="1"/>
</dbReference>
<keyword evidence="9 11" id="KW-0472">Membrane</keyword>
<evidence type="ECO:0000256" key="9">
    <source>
        <dbReference type="ARBA" id="ARBA00023136"/>
    </source>
</evidence>
<evidence type="ECO:0000256" key="6">
    <source>
        <dbReference type="ARBA" id="ARBA00022968"/>
    </source>
</evidence>
<evidence type="ECO:0000256" key="10">
    <source>
        <dbReference type="ARBA" id="ARBA00023180"/>
    </source>
</evidence>
<dbReference type="InterPro" id="IPR002659">
    <property type="entry name" value="Glyco_trans_31"/>
</dbReference>
<keyword evidence="13" id="KW-1185">Reference proteome</keyword>